<comment type="caution">
    <text evidence="3">The sequence shown here is derived from an EMBL/GenBank/DDBJ whole genome shotgun (WGS) entry which is preliminary data.</text>
</comment>
<dbReference type="OrthoDB" id="5526307at2"/>
<evidence type="ECO:0000313" key="3">
    <source>
        <dbReference type="EMBL" id="TXD36381.1"/>
    </source>
</evidence>
<dbReference type="RefSeq" id="WP_146974332.1">
    <property type="nucleotide sequence ID" value="NZ_VOSL01000044.1"/>
</dbReference>
<evidence type="ECO:0000256" key="1">
    <source>
        <dbReference type="PROSITE-ProRule" id="PRU00339"/>
    </source>
</evidence>
<reference evidence="3 4" key="1">
    <citation type="submission" date="2019-08" db="EMBL/GenBank/DDBJ databases">
        <title>Bradymonadales sp. TMQ2.</title>
        <authorList>
            <person name="Liang Q."/>
        </authorList>
    </citation>
    <scope>NUCLEOTIDE SEQUENCE [LARGE SCALE GENOMIC DNA]</scope>
    <source>
        <strain evidence="3 4">TMQ2</strain>
    </source>
</reference>
<name>A0A5C6X9J8_9DELT</name>
<dbReference type="InterPro" id="IPR019734">
    <property type="entry name" value="TPR_rpt"/>
</dbReference>
<feature type="repeat" description="TPR" evidence="1">
    <location>
        <begin position="127"/>
        <end position="160"/>
    </location>
</feature>
<dbReference type="Gene3D" id="1.25.40.10">
    <property type="entry name" value="Tetratricopeptide repeat domain"/>
    <property type="match status" value="1"/>
</dbReference>
<evidence type="ECO:0000256" key="2">
    <source>
        <dbReference type="SAM" id="MobiDB-lite"/>
    </source>
</evidence>
<dbReference type="Proteomes" id="UP000321046">
    <property type="component" value="Unassembled WGS sequence"/>
</dbReference>
<feature type="region of interest" description="Disordered" evidence="2">
    <location>
        <begin position="93"/>
        <end position="114"/>
    </location>
</feature>
<evidence type="ECO:0000313" key="4">
    <source>
        <dbReference type="Proteomes" id="UP000321046"/>
    </source>
</evidence>
<sequence>MGNPDESDDRASRLGRIQTIVHEDYERIQSTADPYVVLNLAPGSDIDEVRSRYERYERFYRAENFQRLGDMDLTRKALDIRRAIGRAVVEIQSRQQPAPQQPQQQAAAAAPPRVEVPGVDPDAAAMGDIYFRDGLTYLRLGDFNAANDVLTRAVAYDPSRGIILANLAYTRFKLDPTSREVVDETGRLLTQSMSMEPDNPEVFVLCARFAINTQNNAMTRRAIERLETLKPDHPRLERLRRRARL</sequence>
<gene>
    <name evidence="3" type="ORF">FRC96_09890</name>
</gene>
<accession>A0A5C6X9J8</accession>
<dbReference type="InterPro" id="IPR011990">
    <property type="entry name" value="TPR-like_helical_dom_sf"/>
</dbReference>
<dbReference type="AlphaFoldDB" id="A0A5C6X9J8"/>
<dbReference type="SUPFAM" id="SSF48452">
    <property type="entry name" value="TPR-like"/>
    <property type="match status" value="1"/>
</dbReference>
<proteinExistence type="predicted"/>
<keyword evidence="1" id="KW-0802">TPR repeat</keyword>
<protein>
    <submittedName>
        <fullName evidence="3">Uncharacterized protein</fullName>
    </submittedName>
</protein>
<dbReference type="PROSITE" id="PS50005">
    <property type="entry name" value="TPR"/>
    <property type="match status" value="1"/>
</dbReference>
<feature type="compositionally biased region" description="Low complexity" evidence="2">
    <location>
        <begin position="95"/>
        <end position="112"/>
    </location>
</feature>
<organism evidence="3 4">
    <name type="scientific">Lujinxingia vulgaris</name>
    <dbReference type="NCBI Taxonomy" id="2600176"/>
    <lineage>
        <taxon>Bacteria</taxon>
        <taxon>Deltaproteobacteria</taxon>
        <taxon>Bradymonadales</taxon>
        <taxon>Lujinxingiaceae</taxon>
        <taxon>Lujinxingia</taxon>
    </lineage>
</organism>
<dbReference type="EMBL" id="VOSL01000044">
    <property type="protein sequence ID" value="TXD36381.1"/>
    <property type="molecule type" value="Genomic_DNA"/>
</dbReference>